<accession>A0ABW6IPD1</accession>
<gene>
    <name evidence="2" type="ORF">ACFQ63_02215</name>
</gene>
<protein>
    <submittedName>
        <fullName evidence="2">Uncharacterized protein</fullName>
    </submittedName>
</protein>
<comment type="caution">
    <text evidence="2">The sequence shown here is derived from an EMBL/GenBank/DDBJ whole genome shotgun (WGS) entry which is preliminary data.</text>
</comment>
<name>A0ABW6IPD1_STRWE</name>
<keyword evidence="3" id="KW-1185">Reference proteome</keyword>
<sequence>MVDLEGRTTDVTRRSGRQLEQMRLSRAAGGVELVGDTIHLGRLAPETAAGYTALADRFRAFPEEPSPPTEPGEEARRLTDDLPGGEGAFGAVRRGWARRGGHLVRARFLRMSGTTTFQVHGPVLDTVLRIRPADGSPPFDAARRLTVPMNYLAVLNHTRDVVLRAAPDSGSFVVDWPRTHLLAGVTPAEVVTPAGLELLLPPRSDTLWHLMTLLVSHAHSVPTPVLDLRDRRHHPLAGPVMELLT</sequence>
<reference evidence="2 3" key="1">
    <citation type="submission" date="2024-09" db="EMBL/GenBank/DDBJ databases">
        <title>The Natural Products Discovery Center: Release of the First 8490 Sequenced Strains for Exploring Actinobacteria Biosynthetic Diversity.</title>
        <authorList>
            <person name="Kalkreuter E."/>
            <person name="Kautsar S.A."/>
            <person name="Yang D."/>
            <person name="Bader C.D."/>
            <person name="Teijaro C.N."/>
            <person name="Fluegel L."/>
            <person name="Davis C.M."/>
            <person name="Simpson J.R."/>
            <person name="Lauterbach L."/>
            <person name="Steele A.D."/>
            <person name="Gui C."/>
            <person name="Meng S."/>
            <person name="Li G."/>
            <person name="Viehrig K."/>
            <person name="Ye F."/>
            <person name="Su P."/>
            <person name="Kiefer A.F."/>
            <person name="Nichols A."/>
            <person name="Cepeda A.J."/>
            <person name="Yan W."/>
            <person name="Fan B."/>
            <person name="Jiang Y."/>
            <person name="Adhikari A."/>
            <person name="Zheng C.-J."/>
            <person name="Schuster L."/>
            <person name="Cowan T.M."/>
            <person name="Smanski M.J."/>
            <person name="Chevrette M.G."/>
            <person name="De Carvalho L.P.S."/>
            <person name="Shen B."/>
        </authorList>
    </citation>
    <scope>NUCLEOTIDE SEQUENCE [LARGE SCALE GENOMIC DNA]</scope>
    <source>
        <strain evidence="2 3">NPDC056472</strain>
    </source>
</reference>
<feature type="region of interest" description="Disordered" evidence="1">
    <location>
        <begin position="61"/>
        <end position="84"/>
    </location>
</feature>
<dbReference type="Proteomes" id="UP001600424">
    <property type="component" value="Unassembled WGS sequence"/>
</dbReference>
<evidence type="ECO:0000256" key="1">
    <source>
        <dbReference type="SAM" id="MobiDB-lite"/>
    </source>
</evidence>
<evidence type="ECO:0000313" key="3">
    <source>
        <dbReference type="Proteomes" id="UP001600424"/>
    </source>
</evidence>
<evidence type="ECO:0000313" key="2">
    <source>
        <dbReference type="EMBL" id="MFE5978504.1"/>
    </source>
</evidence>
<dbReference type="RefSeq" id="WP_386251663.1">
    <property type="nucleotide sequence ID" value="NZ_JBHTRV010000001.1"/>
</dbReference>
<organism evidence="2 3">
    <name type="scientific">Streptomyces wedmorensis</name>
    <dbReference type="NCBI Taxonomy" id="43759"/>
    <lineage>
        <taxon>Bacteria</taxon>
        <taxon>Bacillati</taxon>
        <taxon>Actinomycetota</taxon>
        <taxon>Actinomycetes</taxon>
        <taxon>Kitasatosporales</taxon>
        <taxon>Streptomycetaceae</taxon>
        <taxon>Streptomyces</taxon>
    </lineage>
</organism>
<dbReference type="EMBL" id="JBHTRV010000001">
    <property type="protein sequence ID" value="MFE5978504.1"/>
    <property type="molecule type" value="Genomic_DNA"/>
</dbReference>
<proteinExistence type="predicted"/>